<organism evidence="1 2">
    <name type="scientific">Sphingobium terrigena</name>
    <dbReference type="NCBI Taxonomy" id="2304063"/>
    <lineage>
        <taxon>Bacteria</taxon>
        <taxon>Pseudomonadati</taxon>
        <taxon>Pseudomonadota</taxon>
        <taxon>Alphaproteobacteria</taxon>
        <taxon>Sphingomonadales</taxon>
        <taxon>Sphingomonadaceae</taxon>
        <taxon>Sphingobium</taxon>
    </lineage>
</organism>
<proteinExistence type="predicted"/>
<gene>
    <name evidence="1" type="ORF">D0Z70_03450</name>
</gene>
<reference evidence="1 2" key="1">
    <citation type="submission" date="2018-08" db="EMBL/GenBank/DDBJ databases">
        <title>Sphingobium sp. EO9.</title>
        <authorList>
            <person name="Park Y."/>
            <person name="Kim K.H."/>
            <person name="Jeon C.O."/>
        </authorList>
    </citation>
    <scope>NUCLEOTIDE SEQUENCE [LARGE SCALE GENOMIC DNA]</scope>
    <source>
        <strain evidence="1 2">EO9</strain>
    </source>
</reference>
<dbReference type="AlphaFoldDB" id="A0A418YXH2"/>
<dbReference type="EMBL" id="QVRA01000002">
    <property type="protein sequence ID" value="RJG57274.1"/>
    <property type="molecule type" value="Genomic_DNA"/>
</dbReference>
<keyword evidence="2" id="KW-1185">Reference proteome</keyword>
<dbReference type="Proteomes" id="UP000283469">
    <property type="component" value="Unassembled WGS sequence"/>
</dbReference>
<evidence type="ECO:0000313" key="1">
    <source>
        <dbReference type="EMBL" id="RJG57274.1"/>
    </source>
</evidence>
<dbReference type="OrthoDB" id="8480048at2"/>
<comment type="caution">
    <text evidence="1">The sequence shown here is derived from an EMBL/GenBank/DDBJ whole genome shotgun (WGS) entry which is preliminary data.</text>
</comment>
<dbReference type="RefSeq" id="WP_119743983.1">
    <property type="nucleotide sequence ID" value="NZ_QVRA01000002.1"/>
</dbReference>
<sequence length="226" mass="25243">MASIEYRSLTQSISELEGDLLNFEVKVVDPYSTEELLKCQAYVIFSHAEIQVYWEKVARRILREAEYRWHSSNSIDRVIASLLAFRRTERVAIPENPSQPSANADLAKLIEYAIAKQKEAIDGNNGIKSANLANLLCPLGMMKDNFSPTFLIQSDQTGRKRGDLVHKSSSVSMRTIRDPFSDEKSDIDKLLAEIELVDGSLERMGLLSVSVVSPAVPNSLNPVEAE</sequence>
<name>A0A418YXH2_9SPHN</name>
<accession>A0A418YXH2</accession>
<evidence type="ECO:0000313" key="2">
    <source>
        <dbReference type="Proteomes" id="UP000283469"/>
    </source>
</evidence>
<evidence type="ECO:0008006" key="3">
    <source>
        <dbReference type="Google" id="ProtNLM"/>
    </source>
</evidence>
<protein>
    <recommendedName>
        <fullName evidence="3">RiboL-PSP-HEPN domain-containing protein</fullName>
    </recommendedName>
</protein>